<dbReference type="EMBL" id="JADBEF010000001">
    <property type="protein sequence ID" value="MBE1563945.1"/>
    <property type="molecule type" value="Genomic_DNA"/>
</dbReference>
<accession>A0ABR9KPJ2</accession>
<comment type="caution">
    <text evidence="1">The sequence shown here is derived from an EMBL/GenBank/DDBJ whole genome shotgun (WGS) entry which is preliminary data.</text>
</comment>
<protein>
    <submittedName>
        <fullName evidence="1">Uncharacterized protein</fullName>
    </submittedName>
</protein>
<keyword evidence="2" id="KW-1185">Reference proteome</keyword>
<sequence>MSDPWDAIDDQILAERIVQALMIIRDHFGGTLHEAIDRFSERYEYLRETRPNYFIKPHGEYGRDFYS</sequence>
<reference evidence="1 2" key="1">
    <citation type="submission" date="2020-10" db="EMBL/GenBank/DDBJ databases">
        <title>Sequencing the genomes of 1000 actinobacteria strains.</title>
        <authorList>
            <person name="Klenk H.-P."/>
        </authorList>
    </citation>
    <scope>NUCLEOTIDE SEQUENCE [LARGE SCALE GENOMIC DNA]</scope>
    <source>
        <strain evidence="1 2">DSM 43748</strain>
    </source>
</reference>
<name>A0ABR9KPJ2_9ACTN</name>
<evidence type="ECO:0000313" key="1">
    <source>
        <dbReference type="EMBL" id="MBE1563945.1"/>
    </source>
</evidence>
<evidence type="ECO:0000313" key="2">
    <source>
        <dbReference type="Proteomes" id="UP000661607"/>
    </source>
</evidence>
<dbReference type="Proteomes" id="UP000661607">
    <property type="component" value="Unassembled WGS sequence"/>
</dbReference>
<organism evidence="1 2">
    <name type="scientific">Nonomuraea africana</name>
    <dbReference type="NCBI Taxonomy" id="46171"/>
    <lineage>
        <taxon>Bacteria</taxon>
        <taxon>Bacillati</taxon>
        <taxon>Actinomycetota</taxon>
        <taxon>Actinomycetes</taxon>
        <taxon>Streptosporangiales</taxon>
        <taxon>Streptosporangiaceae</taxon>
        <taxon>Nonomuraea</taxon>
    </lineage>
</organism>
<dbReference type="RefSeq" id="WP_192778418.1">
    <property type="nucleotide sequence ID" value="NZ_BAAASY010000024.1"/>
</dbReference>
<gene>
    <name evidence="1" type="ORF">H4W81_006724</name>
</gene>
<proteinExistence type="predicted"/>